<evidence type="ECO:0000313" key="2">
    <source>
        <dbReference type="Proteomes" id="UP001235303"/>
    </source>
</evidence>
<evidence type="ECO:0008006" key="3">
    <source>
        <dbReference type="Google" id="ProtNLM"/>
    </source>
</evidence>
<protein>
    <recommendedName>
        <fullName evidence="3">Rpn family recombination-promoting nuclease/putative transposase</fullName>
    </recommendedName>
</protein>
<sequence>MKTDTLLGLSDIRQTKVYQEAFQEGEQQGEQQGRQEAQLENIPRMATYGLSPETIAQLLDLPLETVTEVLENLDRDNQS</sequence>
<proteinExistence type="predicted"/>
<dbReference type="EMBL" id="JAQOSP010000101">
    <property type="protein sequence ID" value="MDJ1170900.1"/>
    <property type="molecule type" value="Genomic_DNA"/>
</dbReference>
<keyword evidence="2" id="KW-1185">Reference proteome</keyword>
<reference evidence="1 2" key="1">
    <citation type="submission" date="2023-01" db="EMBL/GenBank/DDBJ databases">
        <title>Novel diversity within Roseofilum (Cyanobacteria; Desertifilaceae) from marine benthic mats with descriptions of four novel species.</title>
        <authorList>
            <person name="Wang Y."/>
            <person name="Berthold D.E."/>
            <person name="Hu J."/>
            <person name="Lefler F.W."/>
            <person name="Laughinghouse H.D. IV."/>
        </authorList>
    </citation>
    <scope>NUCLEOTIDE SEQUENCE [LARGE SCALE GENOMIC DNA]</scope>
    <source>
        <strain evidence="1 2">BLCC-M154</strain>
    </source>
</reference>
<dbReference type="Proteomes" id="UP001235303">
    <property type="component" value="Unassembled WGS sequence"/>
</dbReference>
<accession>A0ABT7AVL2</accession>
<name>A0ABT7AVL2_9CYAN</name>
<organism evidence="1 2">
    <name type="scientific">Roseofilum acuticapitatum BLCC-M154</name>
    <dbReference type="NCBI Taxonomy" id="3022444"/>
    <lineage>
        <taxon>Bacteria</taxon>
        <taxon>Bacillati</taxon>
        <taxon>Cyanobacteriota</taxon>
        <taxon>Cyanophyceae</taxon>
        <taxon>Desertifilales</taxon>
        <taxon>Desertifilaceae</taxon>
        <taxon>Roseofilum</taxon>
        <taxon>Roseofilum acuticapitatum</taxon>
    </lineage>
</organism>
<comment type="caution">
    <text evidence="1">The sequence shown here is derived from an EMBL/GenBank/DDBJ whole genome shotgun (WGS) entry which is preliminary data.</text>
</comment>
<dbReference type="RefSeq" id="WP_283754655.1">
    <property type="nucleotide sequence ID" value="NZ_JAQOSP010000101.1"/>
</dbReference>
<evidence type="ECO:0000313" key="1">
    <source>
        <dbReference type="EMBL" id="MDJ1170900.1"/>
    </source>
</evidence>
<gene>
    <name evidence="1" type="ORF">PMG71_15815</name>
</gene>